<evidence type="ECO:0000256" key="2">
    <source>
        <dbReference type="ARBA" id="ARBA00022448"/>
    </source>
</evidence>
<dbReference type="EMBL" id="CP051682">
    <property type="protein sequence ID" value="QJD98392.1"/>
    <property type="molecule type" value="Genomic_DNA"/>
</dbReference>
<dbReference type="KEGG" id="mrob:HH214_12545"/>
<accession>A0A7L5E522</accession>
<protein>
    <submittedName>
        <fullName evidence="8">TonB-dependent receptor</fullName>
    </submittedName>
</protein>
<keyword evidence="8" id="KW-0675">Receptor</keyword>
<evidence type="ECO:0000256" key="7">
    <source>
        <dbReference type="PROSITE-ProRule" id="PRU01360"/>
    </source>
</evidence>
<evidence type="ECO:0000256" key="4">
    <source>
        <dbReference type="ARBA" id="ARBA00022692"/>
    </source>
</evidence>
<evidence type="ECO:0000313" key="9">
    <source>
        <dbReference type="Proteomes" id="UP000503278"/>
    </source>
</evidence>
<keyword evidence="9" id="KW-1185">Reference proteome</keyword>
<keyword evidence="5 7" id="KW-0472">Membrane</keyword>
<keyword evidence="2 7" id="KW-0813">Transport</keyword>
<comment type="subcellular location">
    <subcellularLocation>
        <location evidence="1 7">Cell outer membrane</location>
        <topology evidence="1 7">Multi-pass membrane protein</topology>
    </subcellularLocation>
</comment>
<comment type="similarity">
    <text evidence="7">Belongs to the TonB-dependent receptor family.</text>
</comment>
<dbReference type="PROSITE" id="PS52016">
    <property type="entry name" value="TONB_DEPENDENT_REC_3"/>
    <property type="match status" value="1"/>
</dbReference>
<dbReference type="AlphaFoldDB" id="A0A7L5E522"/>
<evidence type="ECO:0000256" key="3">
    <source>
        <dbReference type="ARBA" id="ARBA00022452"/>
    </source>
</evidence>
<organism evidence="8 9">
    <name type="scientific">Mucilaginibacter robiniae</name>
    <dbReference type="NCBI Taxonomy" id="2728022"/>
    <lineage>
        <taxon>Bacteria</taxon>
        <taxon>Pseudomonadati</taxon>
        <taxon>Bacteroidota</taxon>
        <taxon>Sphingobacteriia</taxon>
        <taxon>Sphingobacteriales</taxon>
        <taxon>Sphingobacteriaceae</taxon>
        <taxon>Mucilaginibacter</taxon>
    </lineage>
</organism>
<proteinExistence type="inferred from homology"/>
<dbReference type="InterPro" id="IPR036942">
    <property type="entry name" value="Beta-barrel_TonB_sf"/>
</dbReference>
<dbReference type="Proteomes" id="UP000503278">
    <property type="component" value="Chromosome"/>
</dbReference>
<name>A0A7L5E522_9SPHI</name>
<evidence type="ECO:0000313" key="8">
    <source>
        <dbReference type="EMBL" id="QJD98392.1"/>
    </source>
</evidence>
<evidence type="ECO:0000256" key="6">
    <source>
        <dbReference type="ARBA" id="ARBA00023237"/>
    </source>
</evidence>
<dbReference type="Gene3D" id="2.40.170.20">
    <property type="entry name" value="TonB-dependent receptor, beta-barrel domain"/>
    <property type="match status" value="1"/>
</dbReference>
<gene>
    <name evidence="8" type="ORF">HH214_12545</name>
</gene>
<evidence type="ECO:0000256" key="5">
    <source>
        <dbReference type="ARBA" id="ARBA00023136"/>
    </source>
</evidence>
<reference evidence="8 9" key="1">
    <citation type="submission" date="2020-04" db="EMBL/GenBank/DDBJ databases">
        <title>Genome sequencing of novel species.</title>
        <authorList>
            <person name="Heo J."/>
            <person name="Kim S.-J."/>
            <person name="Kim J.-S."/>
            <person name="Hong S.-B."/>
            <person name="Kwon S.-W."/>
        </authorList>
    </citation>
    <scope>NUCLEOTIDE SEQUENCE [LARGE SCALE GENOMIC DNA]</scope>
    <source>
        <strain evidence="8 9">F39-2</strain>
    </source>
</reference>
<evidence type="ECO:0000256" key="1">
    <source>
        <dbReference type="ARBA" id="ARBA00004571"/>
    </source>
</evidence>
<dbReference type="SUPFAM" id="SSF56935">
    <property type="entry name" value="Porins"/>
    <property type="match status" value="1"/>
</dbReference>
<dbReference type="InterPro" id="IPR039426">
    <property type="entry name" value="TonB-dep_rcpt-like"/>
</dbReference>
<dbReference type="GO" id="GO:0009279">
    <property type="term" value="C:cell outer membrane"/>
    <property type="evidence" value="ECO:0007669"/>
    <property type="project" value="UniProtKB-SubCell"/>
</dbReference>
<keyword evidence="4 7" id="KW-0812">Transmembrane</keyword>
<keyword evidence="6 7" id="KW-0998">Cell outer membrane</keyword>
<sequence length="377" mass="41943">MSPYGALGLYGSGANYLGSAGITPSQLANPNLTWESTRQVDLGTEFSVLNNRLTFSFDYYNKYTYNVLLNVPVPSRSGFTTYLQNYGAVRNKGEEFAIHSLNIANEHFKWTADFNISFNKNRIEKLASDITQGASGRNISILRQGYPVNSFYLYKQLSVDPQTGNAIYEDVNKDGQITSADRQIVGNAQPKYTGGFTNTFTYRNFDLSAFFYFNVGNKIMNMNDFFLVHGGTQANIGFIPRQLQRWITPGQITDIPRMTTSNIDPATGTANPAANDSPANNYGGNVANLSSRYLQDGSFLRLKTLTIGYTLSPAWLKRASITRARIYFQATNLITWTKYDGLDPEVSSQSNNQNTAGYDWATVPQPRTLQVGANVTF</sequence>
<keyword evidence="3 7" id="KW-1134">Transmembrane beta strand</keyword>